<proteinExistence type="predicted"/>
<gene>
    <name evidence="2" type="ORF">K457DRAFT_140583</name>
</gene>
<reference evidence="2 3" key="1">
    <citation type="submission" date="2016-05" db="EMBL/GenBank/DDBJ databases">
        <title>Genome sequencing reveals origins of a unique bacterial endosymbiosis in the earliest lineages of terrestrial Fungi.</title>
        <authorList>
            <consortium name="DOE Joint Genome Institute"/>
            <person name="Uehling J."/>
            <person name="Gryganskyi A."/>
            <person name="Hameed K."/>
            <person name="Tschaplinski T."/>
            <person name="Misztal P."/>
            <person name="Wu S."/>
            <person name="Desiro A."/>
            <person name="Vande Pol N."/>
            <person name="Du Z.-Y."/>
            <person name="Zienkiewicz A."/>
            <person name="Zienkiewicz K."/>
            <person name="Morin E."/>
            <person name="Tisserant E."/>
            <person name="Splivallo R."/>
            <person name="Hainaut M."/>
            <person name="Henrissat B."/>
            <person name="Ohm R."/>
            <person name="Kuo A."/>
            <person name="Yan J."/>
            <person name="Lipzen A."/>
            <person name="Nolan M."/>
            <person name="Labutti K."/>
            <person name="Barry K."/>
            <person name="Goldstein A."/>
            <person name="Labbe J."/>
            <person name="Schadt C."/>
            <person name="Tuskan G."/>
            <person name="Grigoriev I."/>
            <person name="Martin F."/>
            <person name="Vilgalys R."/>
            <person name="Bonito G."/>
        </authorList>
    </citation>
    <scope>NUCLEOTIDE SEQUENCE [LARGE SCALE GENOMIC DNA]</scope>
    <source>
        <strain evidence="2 3">AG-77</strain>
    </source>
</reference>
<sequence>MTKNPFFFATLSWLTGLCAGPGRGRGKERKGWWFIHPLFFVGLLYLFLRDGTPILHPSSTPFTFEPLLEEKKK</sequence>
<dbReference type="Proteomes" id="UP000078512">
    <property type="component" value="Unassembled WGS sequence"/>
</dbReference>
<feature type="transmembrane region" description="Helical" evidence="1">
    <location>
        <begin position="31"/>
        <end position="48"/>
    </location>
</feature>
<organism evidence="2 3">
    <name type="scientific">Linnemannia elongata AG-77</name>
    <dbReference type="NCBI Taxonomy" id="1314771"/>
    <lineage>
        <taxon>Eukaryota</taxon>
        <taxon>Fungi</taxon>
        <taxon>Fungi incertae sedis</taxon>
        <taxon>Mucoromycota</taxon>
        <taxon>Mortierellomycotina</taxon>
        <taxon>Mortierellomycetes</taxon>
        <taxon>Mortierellales</taxon>
        <taxon>Mortierellaceae</taxon>
        <taxon>Linnemannia</taxon>
    </lineage>
</organism>
<evidence type="ECO:0000256" key="1">
    <source>
        <dbReference type="SAM" id="Phobius"/>
    </source>
</evidence>
<evidence type="ECO:0000313" key="2">
    <source>
        <dbReference type="EMBL" id="OAQ26264.1"/>
    </source>
</evidence>
<name>A0A197JPI8_9FUNG</name>
<dbReference type="EMBL" id="KV442069">
    <property type="protein sequence ID" value="OAQ26264.1"/>
    <property type="molecule type" value="Genomic_DNA"/>
</dbReference>
<keyword evidence="1" id="KW-0812">Transmembrane</keyword>
<accession>A0A197JPI8</accession>
<evidence type="ECO:0000313" key="3">
    <source>
        <dbReference type="Proteomes" id="UP000078512"/>
    </source>
</evidence>
<keyword evidence="1" id="KW-1133">Transmembrane helix</keyword>
<dbReference type="AlphaFoldDB" id="A0A197JPI8"/>
<keyword evidence="3" id="KW-1185">Reference proteome</keyword>
<keyword evidence="1" id="KW-0472">Membrane</keyword>
<protein>
    <submittedName>
        <fullName evidence="2">Uncharacterized protein</fullName>
    </submittedName>
</protein>